<feature type="region of interest" description="Disordered" evidence="1">
    <location>
        <begin position="211"/>
        <end position="231"/>
    </location>
</feature>
<protein>
    <submittedName>
        <fullName evidence="2">Uncharacterized protein</fullName>
    </submittedName>
</protein>
<feature type="region of interest" description="Disordered" evidence="1">
    <location>
        <begin position="67"/>
        <end position="169"/>
    </location>
</feature>
<dbReference type="AlphaFoldDB" id="A0AAE0JUB4"/>
<gene>
    <name evidence="2" type="ORF">B0T24DRAFT_691666</name>
</gene>
<comment type="caution">
    <text evidence="2">The sequence shown here is derived from an EMBL/GenBank/DDBJ whole genome shotgun (WGS) entry which is preliminary data.</text>
</comment>
<evidence type="ECO:0000313" key="3">
    <source>
        <dbReference type="Proteomes" id="UP001287356"/>
    </source>
</evidence>
<dbReference type="Proteomes" id="UP001287356">
    <property type="component" value="Unassembled WGS sequence"/>
</dbReference>
<sequence length="401" mass="42424">MRGVEAYKRKERNKEKSPTLTAKHEANVIKILFGQEEKEKQKETKTKTDENKKYPLYSSVQVCPCRGISPARPSSIASVSETRELVETTREPEGESKGGGSPRLTAGKAPGEGADSELSRLVKGPEEDAAAVDVERAKRDSAAEEARELGGAGGTAKVGKTPGRGPEADVLRLDGGATTGSEANDWAPSTVAGGRGGPVAAMLAGGRGCRRLGSRGQSHARTTRMRPRAEKASIAHSTLLGSEIPRSSTSVSWWCRSFMANFCSFMANSRSFRARLILLCRSRAAKIASSCSGQHWAARGGGVVTTSWSSSSSGGQSAAPGAIAALRSLARIVGEWWCAAMVAVRVVSFLHSYNVSEHAGLPKKEKDKEDGNTRGDFRVCPVEFACDKAGASSVIANQVTA</sequence>
<proteinExistence type="predicted"/>
<reference evidence="2" key="2">
    <citation type="submission" date="2023-06" db="EMBL/GenBank/DDBJ databases">
        <authorList>
            <consortium name="Lawrence Berkeley National Laboratory"/>
            <person name="Haridas S."/>
            <person name="Hensen N."/>
            <person name="Bonometti L."/>
            <person name="Westerberg I."/>
            <person name="Brannstrom I.O."/>
            <person name="Guillou S."/>
            <person name="Cros-Aarteil S."/>
            <person name="Calhoun S."/>
            <person name="Kuo A."/>
            <person name="Mondo S."/>
            <person name="Pangilinan J."/>
            <person name="Riley R."/>
            <person name="Labutti K."/>
            <person name="Andreopoulos B."/>
            <person name="Lipzen A."/>
            <person name="Chen C."/>
            <person name="Yanf M."/>
            <person name="Daum C."/>
            <person name="Ng V."/>
            <person name="Clum A."/>
            <person name="Steindorff A."/>
            <person name="Ohm R."/>
            <person name="Martin F."/>
            <person name="Silar P."/>
            <person name="Natvig D."/>
            <person name="Lalanne C."/>
            <person name="Gautier V."/>
            <person name="Ament-Velasquez S.L."/>
            <person name="Kruys A."/>
            <person name="Hutchinson M.I."/>
            <person name="Powell A.J."/>
            <person name="Barry K."/>
            <person name="Miller A.N."/>
            <person name="Grigoriev I.V."/>
            <person name="Debuchy R."/>
            <person name="Gladieux P."/>
            <person name="Thoren M.H."/>
            <person name="Johannesson H."/>
        </authorList>
    </citation>
    <scope>NUCLEOTIDE SEQUENCE</scope>
    <source>
        <strain evidence="2">CBS 958.72</strain>
    </source>
</reference>
<feature type="compositionally biased region" description="Basic and acidic residues" evidence="1">
    <location>
        <begin position="81"/>
        <end position="96"/>
    </location>
</feature>
<dbReference type="EMBL" id="JAULSN010000011">
    <property type="protein sequence ID" value="KAK3361682.1"/>
    <property type="molecule type" value="Genomic_DNA"/>
</dbReference>
<organism evidence="2 3">
    <name type="scientific">Lasiosphaeria ovina</name>
    <dbReference type="NCBI Taxonomy" id="92902"/>
    <lineage>
        <taxon>Eukaryota</taxon>
        <taxon>Fungi</taxon>
        <taxon>Dikarya</taxon>
        <taxon>Ascomycota</taxon>
        <taxon>Pezizomycotina</taxon>
        <taxon>Sordariomycetes</taxon>
        <taxon>Sordariomycetidae</taxon>
        <taxon>Sordariales</taxon>
        <taxon>Lasiosphaeriaceae</taxon>
        <taxon>Lasiosphaeria</taxon>
    </lineage>
</organism>
<feature type="compositionally biased region" description="Basic and acidic residues" evidence="1">
    <location>
        <begin position="133"/>
        <end position="148"/>
    </location>
</feature>
<feature type="region of interest" description="Disordered" evidence="1">
    <location>
        <begin position="1"/>
        <end position="53"/>
    </location>
</feature>
<feature type="non-terminal residue" evidence="2">
    <location>
        <position position="401"/>
    </location>
</feature>
<accession>A0AAE0JUB4</accession>
<evidence type="ECO:0000313" key="2">
    <source>
        <dbReference type="EMBL" id="KAK3361682.1"/>
    </source>
</evidence>
<reference evidence="2" key="1">
    <citation type="journal article" date="2023" name="Mol. Phylogenet. Evol.">
        <title>Genome-scale phylogeny and comparative genomics of the fungal order Sordariales.</title>
        <authorList>
            <person name="Hensen N."/>
            <person name="Bonometti L."/>
            <person name="Westerberg I."/>
            <person name="Brannstrom I.O."/>
            <person name="Guillou S."/>
            <person name="Cros-Aarteil S."/>
            <person name="Calhoun S."/>
            <person name="Haridas S."/>
            <person name="Kuo A."/>
            <person name="Mondo S."/>
            <person name="Pangilinan J."/>
            <person name="Riley R."/>
            <person name="LaButti K."/>
            <person name="Andreopoulos B."/>
            <person name="Lipzen A."/>
            <person name="Chen C."/>
            <person name="Yan M."/>
            <person name="Daum C."/>
            <person name="Ng V."/>
            <person name="Clum A."/>
            <person name="Steindorff A."/>
            <person name="Ohm R.A."/>
            <person name="Martin F."/>
            <person name="Silar P."/>
            <person name="Natvig D.O."/>
            <person name="Lalanne C."/>
            <person name="Gautier V."/>
            <person name="Ament-Velasquez S.L."/>
            <person name="Kruys A."/>
            <person name="Hutchinson M.I."/>
            <person name="Powell A.J."/>
            <person name="Barry K."/>
            <person name="Miller A.N."/>
            <person name="Grigoriev I.V."/>
            <person name="Debuchy R."/>
            <person name="Gladieux P."/>
            <person name="Hiltunen Thoren M."/>
            <person name="Johannesson H."/>
        </authorList>
    </citation>
    <scope>NUCLEOTIDE SEQUENCE</scope>
    <source>
        <strain evidence="2">CBS 958.72</strain>
    </source>
</reference>
<keyword evidence="3" id="KW-1185">Reference proteome</keyword>
<feature type="compositionally biased region" description="Basic and acidic residues" evidence="1">
    <location>
        <begin position="1"/>
        <end position="27"/>
    </location>
</feature>
<evidence type="ECO:0000256" key="1">
    <source>
        <dbReference type="SAM" id="MobiDB-lite"/>
    </source>
</evidence>
<feature type="compositionally biased region" description="Basic and acidic residues" evidence="1">
    <location>
        <begin position="35"/>
        <end position="53"/>
    </location>
</feature>
<name>A0AAE0JUB4_9PEZI</name>
<feature type="compositionally biased region" description="Basic and acidic residues" evidence="1">
    <location>
        <begin position="117"/>
        <end position="126"/>
    </location>
</feature>